<keyword evidence="2" id="KW-1185">Reference proteome</keyword>
<organism evidence="1 2">
    <name type="scientific">Desulforamulus putei DSM 12395</name>
    <dbReference type="NCBI Taxonomy" id="1121429"/>
    <lineage>
        <taxon>Bacteria</taxon>
        <taxon>Bacillati</taxon>
        <taxon>Bacillota</taxon>
        <taxon>Clostridia</taxon>
        <taxon>Eubacteriales</taxon>
        <taxon>Peptococcaceae</taxon>
        <taxon>Desulforamulus</taxon>
    </lineage>
</organism>
<protein>
    <submittedName>
        <fullName evidence="1">Uncharacterized protein</fullName>
    </submittedName>
</protein>
<dbReference type="STRING" id="1121429.SAMN02745133_01950"/>
<accession>A0A1M4ZC67</accession>
<dbReference type="Proteomes" id="UP000184148">
    <property type="component" value="Unassembled WGS sequence"/>
</dbReference>
<gene>
    <name evidence="1" type="ORF">SAMN02745133_01950</name>
</gene>
<proteinExistence type="predicted"/>
<evidence type="ECO:0000313" key="1">
    <source>
        <dbReference type="EMBL" id="SHF15624.1"/>
    </source>
</evidence>
<dbReference type="EMBL" id="FQUY01000013">
    <property type="protein sequence ID" value="SHF15624.1"/>
    <property type="molecule type" value="Genomic_DNA"/>
</dbReference>
<name>A0A1M4ZC67_9FIRM</name>
<dbReference type="RefSeq" id="WP_073239206.1">
    <property type="nucleotide sequence ID" value="NZ_FQUY01000013.1"/>
</dbReference>
<dbReference type="AlphaFoldDB" id="A0A1M4ZC67"/>
<dbReference type="OrthoDB" id="1787036at2"/>
<sequence length="86" mass="9818">MTEQTKNDFLKAVAVQVDLNRMMHGEKRRPMSDWAMIAQEHMGHLFGAILSEKTDEVEKELLHIAAPLLELYRELKGGSINGKDRV</sequence>
<evidence type="ECO:0000313" key="2">
    <source>
        <dbReference type="Proteomes" id="UP000184148"/>
    </source>
</evidence>
<reference evidence="2" key="1">
    <citation type="submission" date="2016-11" db="EMBL/GenBank/DDBJ databases">
        <authorList>
            <person name="Varghese N."/>
            <person name="Submissions S."/>
        </authorList>
    </citation>
    <scope>NUCLEOTIDE SEQUENCE [LARGE SCALE GENOMIC DNA]</scope>
    <source>
        <strain evidence="2">DSM 12395</strain>
    </source>
</reference>